<evidence type="ECO:0000256" key="1">
    <source>
        <dbReference type="ARBA" id="ARBA00022801"/>
    </source>
</evidence>
<evidence type="ECO:0000256" key="2">
    <source>
        <dbReference type="SAM" id="MobiDB-lite"/>
    </source>
</evidence>
<dbReference type="EMBL" id="AAYA01000014">
    <property type="protein sequence ID" value="EBA06569.1"/>
    <property type="molecule type" value="Genomic_DNA"/>
</dbReference>
<dbReference type="RefSeq" id="WP_005862149.1">
    <property type="nucleotide sequence ID" value="NZ_AAYA01000014.1"/>
</dbReference>
<dbReference type="Proteomes" id="UP000005713">
    <property type="component" value="Unassembled WGS sequence"/>
</dbReference>
<name>A3K890_SAGS3</name>
<keyword evidence="5" id="KW-1185">Reference proteome</keyword>
<protein>
    <submittedName>
        <fullName evidence="4">Nitrilase/cyanide hydratase and apolipoprotein N-acyltransferase</fullName>
    </submittedName>
</protein>
<gene>
    <name evidence="4" type="ORF">SSE37_09948</name>
</gene>
<dbReference type="AlphaFoldDB" id="A3K890"/>
<keyword evidence="4" id="KW-0449">Lipoprotein</keyword>
<evidence type="ECO:0000313" key="4">
    <source>
        <dbReference type="EMBL" id="EBA06569.1"/>
    </source>
</evidence>
<dbReference type="PROSITE" id="PS50263">
    <property type="entry name" value="CN_HYDROLASE"/>
    <property type="match status" value="1"/>
</dbReference>
<dbReference type="InterPro" id="IPR036526">
    <property type="entry name" value="C-N_Hydrolase_sf"/>
</dbReference>
<accession>A3K890</accession>
<dbReference type="eggNOG" id="COG0388">
    <property type="taxonomic scope" value="Bacteria"/>
</dbReference>
<dbReference type="Gene3D" id="3.60.110.10">
    <property type="entry name" value="Carbon-nitrogen hydrolase"/>
    <property type="match status" value="1"/>
</dbReference>
<feature type="domain" description="CN hydrolase" evidence="3">
    <location>
        <begin position="5"/>
        <end position="275"/>
    </location>
</feature>
<dbReference type="Pfam" id="PF00795">
    <property type="entry name" value="CN_hydrolase"/>
    <property type="match status" value="1"/>
</dbReference>
<sequence>MSRKIVAATAQLGPIARDESRTSAVARMIALMRTAHDRGARLVVFPELALTTFFPRWLLEGHDLDRFYETEMPSPETLPLFDAAREMGIGFYLGFAELLLDGERERRFNTSIFVTPEGRIAGKYRKVHLPGHYNHEDWRAFQHLEKRYFEHGDLGFPVFEAMGGTMGMCLCNDRRWPETFRVLGLRGAELVMLGYNTPQHYPQAPEHDHLQDFHNHLSMQHGAYANGAWVIGTAKAGLEEGCELIGGSCIIAPTGEIVARTQGRGDEVAVAEIDLDRCRELRENVFNFALHREPGDYGPICEGADIRERTRAETTRNSHFSDTAAPTASD</sequence>
<proteinExistence type="predicted"/>
<dbReference type="SUPFAM" id="SSF56317">
    <property type="entry name" value="Carbon-nitrogen hydrolase"/>
    <property type="match status" value="1"/>
</dbReference>
<keyword evidence="4" id="KW-0808">Transferase</keyword>
<dbReference type="CDD" id="cd07569">
    <property type="entry name" value="DCase"/>
    <property type="match status" value="1"/>
</dbReference>
<feature type="compositionally biased region" description="Polar residues" evidence="2">
    <location>
        <begin position="317"/>
        <end position="330"/>
    </location>
</feature>
<comment type="caution">
    <text evidence="4">The sequence shown here is derived from an EMBL/GenBank/DDBJ whole genome shotgun (WGS) entry which is preliminary data.</text>
</comment>
<dbReference type="GO" id="GO:0016746">
    <property type="term" value="F:acyltransferase activity"/>
    <property type="evidence" value="ECO:0007669"/>
    <property type="project" value="UniProtKB-KW"/>
</dbReference>
<keyword evidence="1" id="KW-0378">Hydrolase</keyword>
<dbReference type="OrthoDB" id="9803803at2"/>
<feature type="region of interest" description="Disordered" evidence="2">
    <location>
        <begin position="309"/>
        <end position="330"/>
    </location>
</feature>
<dbReference type="PANTHER" id="PTHR43674">
    <property type="entry name" value="NITRILASE C965.09-RELATED"/>
    <property type="match status" value="1"/>
</dbReference>
<reference evidence="4 5" key="1">
    <citation type="submission" date="2006-06" db="EMBL/GenBank/DDBJ databases">
        <authorList>
            <person name="Moran M.A."/>
            <person name="Ferriera S."/>
            <person name="Johnson J."/>
            <person name="Kravitz S."/>
            <person name="Beeson K."/>
            <person name="Sutton G."/>
            <person name="Rogers Y.-H."/>
            <person name="Friedman R."/>
            <person name="Frazier M."/>
            <person name="Venter J.C."/>
        </authorList>
    </citation>
    <scope>NUCLEOTIDE SEQUENCE [LARGE SCALE GENOMIC DNA]</scope>
    <source>
        <strain evidence="4 5">E-37</strain>
    </source>
</reference>
<evidence type="ECO:0000313" key="5">
    <source>
        <dbReference type="Proteomes" id="UP000005713"/>
    </source>
</evidence>
<evidence type="ECO:0000259" key="3">
    <source>
        <dbReference type="PROSITE" id="PS50263"/>
    </source>
</evidence>
<dbReference type="InterPro" id="IPR050345">
    <property type="entry name" value="Aliph_Amidase/BUP"/>
</dbReference>
<organism evidence="4 5">
    <name type="scientific">Sagittula stellata (strain ATCC 700073 / DSM 11524 / E-37)</name>
    <dbReference type="NCBI Taxonomy" id="388399"/>
    <lineage>
        <taxon>Bacteria</taxon>
        <taxon>Pseudomonadati</taxon>
        <taxon>Pseudomonadota</taxon>
        <taxon>Alphaproteobacteria</taxon>
        <taxon>Rhodobacterales</taxon>
        <taxon>Roseobacteraceae</taxon>
        <taxon>Sagittula</taxon>
    </lineage>
</organism>
<dbReference type="PANTHER" id="PTHR43674:SF12">
    <property type="entry name" value="NITRILASE C965.09-RELATED"/>
    <property type="match status" value="1"/>
</dbReference>
<dbReference type="InterPro" id="IPR003010">
    <property type="entry name" value="C-N_Hydrolase"/>
</dbReference>
<keyword evidence="4" id="KW-0012">Acyltransferase</keyword>
<dbReference type="GO" id="GO:0016811">
    <property type="term" value="F:hydrolase activity, acting on carbon-nitrogen (but not peptide) bonds, in linear amides"/>
    <property type="evidence" value="ECO:0007669"/>
    <property type="project" value="TreeGrafter"/>
</dbReference>